<dbReference type="RefSeq" id="WP_408640029.1">
    <property type="nucleotide sequence ID" value="NZ_LR778301.1"/>
</dbReference>
<reference evidence="1 2" key="1">
    <citation type="submission" date="2020-03" db="EMBL/GenBank/DDBJ databases">
        <authorList>
            <consortium name="Genoscope - CEA"/>
            <person name="William W."/>
        </authorList>
    </citation>
    <scope>NUCLEOTIDE SEQUENCE [LARGE SCALE GENOMIC DNA]</scope>
    <source>
        <strain evidence="2">DSM 16959</strain>
    </source>
</reference>
<dbReference type="KEGG" id="doe:DENOEST_3055"/>
<sequence length="52" mass="5615">MLRTLLIHGTRSALQRMANKTDRKSLWAEALKASACNNVAAVALAAKNAHII</sequence>
<dbReference type="AlphaFoldDB" id="A0A6S6XW38"/>
<dbReference type="EMBL" id="LR778301">
    <property type="protein sequence ID" value="CAB1370209.1"/>
    <property type="molecule type" value="Genomic_DNA"/>
</dbReference>
<protein>
    <recommendedName>
        <fullName evidence="3">Transposase</fullName>
    </recommendedName>
</protein>
<gene>
    <name evidence="1" type="ORF">DENOEST_3055</name>
</gene>
<evidence type="ECO:0000313" key="2">
    <source>
        <dbReference type="Proteomes" id="UP000515733"/>
    </source>
</evidence>
<proteinExistence type="predicted"/>
<name>A0A6S6XW38_9PROT</name>
<evidence type="ECO:0000313" key="1">
    <source>
        <dbReference type="EMBL" id="CAB1370209.1"/>
    </source>
</evidence>
<evidence type="ECO:0008006" key="3">
    <source>
        <dbReference type="Google" id="ProtNLM"/>
    </source>
</evidence>
<dbReference type="Proteomes" id="UP000515733">
    <property type="component" value="Chromosome"/>
</dbReference>
<organism evidence="1 2">
    <name type="scientific">Denitratisoma oestradiolicum</name>
    <dbReference type="NCBI Taxonomy" id="311182"/>
    <lineage>
        <taxon>Bacteria</taxon>
        <taxon>Pseudomonadati</taxon>
        <taxon>Pseudomonadota</taxon>
        <taxon>Betaproteobacteria</taxon>
        <taxon>Nitrosomonadales</taxon>
        <taxon>Sterolibacteriaceae</taxon>
        <taxon>Denitratisoma</taxon>
    </lineage>
</organism>
<accession>A0A6S6XW38</accession>
<keyword evidence="2" id="KW-1185">Reference proteome</keyword>